<comment type="caution">
    <text evidence="1">The sequence shown here is derived from an EMBL/GenBank/DDBJ whole genome shotgun (WGS) entry which is preliminary data.</text>
</comment>
<name>A0A9K3DUW6_HELAN</name>
<accession>A0A9K3DUW6</accession>
<dbReference type="EMBL" id="MNCJ02000331">
    <property type="protein sequence ID" value="KAF5762007.1"/>
    <property type="molecule type" value="Genomic_DNA"/>
</dbReference>
<protein>
    <submittedName>
        <fullName evidence="1">Uncharacterized protein</fullName>
    </submittedName>
</protein>
<keyword evidence="2" id="KW-1185">Reference proteome</keyword>
<sequence length="133" mass="15108">MRMIFRGKEDVPTETIQTPVDKNWYQDLKGVSSIALPEKALVGAGMSLNWRMEREEKPVYMEDGKIVSLYVVAFEREGGKMATLPKKPDEELWYHRIVKNFVLPRDVDLSAQPAAGAGKLSSYYLLFAFCACE</sequence>
<dbReference type="AlphaFoldDB" id="A0A9K3DUW6"/>
<dbReference type="Gramene" id="mRNA:HanXRQr2_Chr16g0771861">
    <property type="protein sequence ID" value="mRNA:HanXRQr2_Chr16g0771861"/>
    <property type="gene ID" value="HanXRQr2_Chr16g0771861"/>
</dbReference>
<dbReference type="Proteomes" id="UP000215914">
    <property type="component" value="Unassembled WGS sequence"/>
</dbReference>
<evidence type="ECO:0000313" key="2">
    <source>
        <dbReference type="Proteomes" id="UP000215914"/>
    </source>
</evidence>
<reference evidence="1" key="1">
    <citation type="journal article" date="2017" name="Nature">
        <title>The sunflower genome provides insights into oil metabolism, flowering and Asterid evolution.</title>
        <authorList>
            <person name="Badouin H."/>
            <person name="Gouzy J."/>
            <person name="Grassa C.J."/>
            <person name="Murat F."/>
            <person name="Staton S.E."/>
            <person name="Cottret L."/>
            <person name="Lelandais-Briere C."/>
            <person name="Owens G.L."/>
            <person name="Carrere S."/>
            <person name="Mayjonade B."/>
            <person name="Legrand L."/>
            <person name="Gill N."/>
            <person name="Kane N.C."/>
            <person name="Bowers J.E."/>
            <person name="Hubner S."/>
            <person name="Bellec A."/>
            <person name="Berard A."/>
            <person name="Berges H."/>
            <person name="Blanchet N."/>
            <person name="Boniface M.C."/>
            <person name="Brunel D."/>
            <person name="Catrice O."/>
            <person name="Chaidir N."/>
            <person name="Claudel C."/>
            <person name="Donnadieu C."/>
            <person name="Faraut T."/>
            <person name="Fievet G."/>
            <person name="Helmstetter N."/>
            <person name="King M."/>
            <person name="Knapp S.J."/>
            <person name="Lai Z."/>
            <person name="Le Paslier M.C."/>
            <person name="Lippi Y."/>
            <person name="Lorenzon L."/>
            <person name="Mandel J.R."/>
            <person name="Marage G."/>
            <person name="Marchand G."/>
            <person name="Marquand E."/>
            <person name="Bret-Mestries E."/>
            <person name="Morien E."/>
            <person name="Nambeesan S."/>
            <person name="Nguyen T."/>
            <person name="Pegot-Espagnet P."/>
            <person name="Pouilly N."/>
            <person name="Raftis F."/>
            <person name="Sallet E."/>
            <person name="Schiex T."/>
            <person name="Thomas J."/>
            <person name="Vandecasteele C."/>
            <person name="Vares D."/>
            <person name="Vear F."/>
            <person name="Vautrin S."/>
            <person name="Crespi M."/>
            <person name="Mangin B."/>
            <person name="Burke J.M."/>
            <person name="Salse J."/>
            <person name="Munos S."/>
            <person name="Vincourt P."/>
            <person name="Rieseberg L.H."/>
            <person name="Langlade N.B."/>
        </authorList>
    </citation>
    <scope>NUCLEOTIDE SEQUENCE</scope>
    <source>
        <tissue evidence="1">Leaves</tissue>
    </source>
</reference>
<proteinExistence type="predicted"/>
<evidence type="ECO:0000313" key="1">
    <source>
        <dbReference type="EMBL" id="KAF5762007.1"/>
    </source>
</evidence>
<reference evidence="1" key="2">
    <citation type="submission" date="2020-06" db="EMBL/GenBank/DDBJ databases">
        <title>Helianthus annuus Genome sequencing and assembly Release 2.</title>
        <authorList>
            <person name="Gouzy J."/>
            <person name="Langlade N."/>
            <person name="Munos S."/>
        </authorList>
    </citation>
    <scope>NUCLEOTIDE SEQUENCE</scope>
    <source>
        <tissue evidence="1">Leaves</tissue>
    </source>
</reference>
<gene>
    <name evidence="1" type="ORF">HanXRQr2_Chr16g0771861</name>
</gene>
<organism evidence="1 2">
    <name type="scientific">Helianthus annuus</name>
    <name type="common">Common sunflower</name>
    <dbReference type="NCBI Taxonomy" id="4232"/>
    <lineage>
        <taxon>Eukaryota</taxon>
        <taxon>Viridiplantae</taxon>
        <taxon>Streptophyta</taxon>
        <taxon>Embryophyta</taxon>
        <taxon>Tracheophyta</taxon>
        <taxon>Spermatophyta</taxon>
        <taxon>Magnoliopsida</taxon>
        <taxon>eudicotyledons</taxon>
        <taxon>Gunneridae</taxon>
        <taxon>Pentapetalae</taxon>
        <taxon>asterids</taxon>
        <taxon>campanulids</taxon>
        <taxon>Asterales</taxon>
        <taxon>Asteraceae</taxon>
        <taxon>Asteroideae</taxon>
        <taxon>Heliantheae alliance</taxon>
        <taxon>Heliantheae</taxon>
        <taxon>Helianthus</taxon>
    </lineage>
</organism>